<dbReference type="InterPro" id="IPR004910">
    <property type="entry name" value="Yippee/Mis18/Cereblon"/>
</dbReference>
<evidence type="ECO:0000259" key="3">
    <source>
        <dbReference type="PROSITE" id="PS51788"/>
    </source>
</evidence>
<accession>A0ABQ6N3J5</accession>
<name>A0ABQ6N3J5_9STRA</name>
<protein>
    <recommendedName>
        <fullName evidence="3">CULT domain-containing protein</fullName>
    </recommendedName>
</protein>
<dbReference type="Pfam" id="PF03226">
    <property type="entry name" value="Yippee-Mis18"/>
    <property type="match status" value="1"/>
</dbReference>
<feature type="non-terminal residue" evidence="4">
    <location>
        <position position="214"/>
    </location>
</feature>
<dbReference type="CDD" id="cd15777">
    <property type="entry name" value="CRBN_C_like"/>
    <property type="match status" value="1"/>
</dbReference>
<evidence type="ECO:0000313" key="5">
    <source>
        <dbReference type="Proteomes" id="UP001165060"/>
    </source>
</evidence>
<dbReference type="Gene3D" id="2.170.150.20">
    <property type="entry name" value="Peptide methionine sulfoxide reductase"/>
    <property type="match status" value="1"/>
</dbReference>
<keyword evidence="1" id="KW-0479">Metal-binding</keyword>
<dbReference type="Proteomes" id="UP001165060">
    <property type="component" value="Unassembled WGS sequence"/>
</dbReference>
<organism evidence="4 5">
    <name type="scientific">Tetraparma gracilis</name>
    <dbReference type="NCBI Taxonomy" id="2962635"/>
    <lineage>
        <taxon>Eukaryota</taxon>
        <taxon>Sar</taxon>
        <taxon>Stramenopiles</taxon>
        <taxon>Ochrophyta</taxon>
        <taxon>Bolidophyceae</taxon>
        <taxon>Parmales</taxon>
        <taxon>Triparmaceae</taxon>
        <taxon>Tetraparma</taxon>
    </lineage>
</organism>
<dbReference type="PROSITE" id="PS51788">
    <property type="entry name" value="CULT"/>
    <property type="match status" value="1"/>
</dbReference>
<dbReference type="InterPro" id="IPR034750">
    <property type="entry name" value="CULT"/>
</dbReference>
<dbReference type="Gene3D" id="1.20.58.1480">
    <property type="match status" value="1"/>
</dbReference>
<sequence>MASKFPDCNWHVVRLLPEVLPPPPRPAPPLPPFLLRKLSVLPNLSLLRDSVDSRTTPTPNYLSDLFSDGEHSSRVPPATADPVFLSFWLCANVPLGTRARRTLLTTRHATDRVALLQKSVASLLKKRELRLCCRRCAMPVCEKRDVFTVPGADGVCSAYVNPHGAVHQTVTVRRVQDVLLDPDPPTAQDSWFPGYAWTICYCKHCQGHLGWRFT</sequence>
<keyword evidence="5" id="KW-1185">Reference proteome</keyword>
<dbReference type="EMBL" id="BRYB01002103">
    <property type="protein sequence ID" value="GMI39737.1"/>
    <property type="molecule type" value="Genomic_DNA"/>
</dbReference>
<keyword evidence="2" id="KW-0862">Zinc</keyword>
<evidence type="ECO:0000313" key="4">
    <source>
        <dbReference type="EMBL" id="GMI39737.1"/>
    </source>
</evidence>
<reference evidence="4 5" key="1">
    <citation type="journal article" date="2023" name="Commun. Biol.">
        <title>Genome analysis of Parmales, the sister group of diatoms, reveals the evolutionary specialization of diatoms from phago-mixotrophs to photoautotrophs.</title>
        <authorList>
            <person name="Ban H."/>
            <person name="Sato S."/>
            <person name="Yoshikawa S."/>
            <person name="Yamada K."/>
            <person name="Nakamura Y."/>
            <person name="Ichinomiya M."/>
            <person name="Sato N."/>
            <person name="Blanc-Mathieu R."/>
            <person name="Endo H."/>
            <person name="Kuwata A."/>
            <person name="Ogata H."/>
        </authorList>
    </citation>
    <scope>NUCLEOTIDE SEQUENCE [LARGE SCALE GENOMIC DNA]</scope>
</reference>
<evidence type="ECO:0000256" key="1">
    <source>
        <dbReference type="ARBA" id="ARBA00022723"/>
    </source>
</evidence>
<evidence type="ECO:0000256" key="2">
    <source>
        <dbReference type="ARBA" id="ARBA00022833"/>
    </source>
</evidence>
<proteinExistence type="predicted"/>
<comment type="caution">
    <text evidence="4">The sequence shown here is derived from an EMBL/GenBank/DDBJ whole genome shotgun (WGS) entry which is preliminary data.</text>
</comment>
<gene>
    <name evidence="4" type="ORF">TeGR_g10885</name>
</gene>
<feature type="domain" description="CULT" evidence="3">
    <location>
        <begin position="128"/>
        <end position="214"/>
    </location>
</feature>